<proteinExistence type="predicted"/>
<dbReference type="EMBL" id="QFNK01000049">
    <property type="protein sequence ID" value="PZO87625.1"/>
    <property type="molecule type" value="Genomic_DNA"/>
</dbReference>
<feature type="transmembrane region" description="Helical" evidence="1">
    <location>
        <begin position="21"/>
        <end position="44"/>
    </location>
</feature>
<organism evidence="2 3">
    <name type="scientific">Micavibrio aeruginosavorus</name>
    <dbReference type="NCBI Taxonomy" id="349221"/>
    <lineage>
        <taxon>Bacteria</taxon>
        <taxon>Pseudomonadati</taxon>
        <taxon>Bdellovibrionota</taxon>
        <taxon>Bdellovibrionia</taxon>
        <taxon>Bdellovibrionales</taxon>
        <taxon>Pseudobdellovibrionaceae</taxon>
        <taxon>Micavibrio</taxon>
    </lineage>
</organism>
<keyword evidence="1" id="KW-0472">Membrane</keyword>
<accession>A0A2W5BX19</accession>
<keyword evidence="1" id="KW-1133">Transmembrane helix</keyword>
<comment type="caution">
    <text evidence="2">The sequence shown here is derived from an EMBL/GenBank/DDBJ whole genome shotgun (WGS) entry which is preliminary data.</text>
</comment>
<dbReference type="Pfam" id="PF04977">
    <property type="entry name" value="DivIC"/>
    <property type="match status" value="1"/>
</dbReference>
<reference evidence="2 3" key="1">
    <citation type="submission" date="2017-08" db="EMBL/GenBank/DDBJ databases">
        <title>Infants hospitalized years apart are colonized by the same room-sourced microbial strains.</title>
        <authorList>
            <person name="Brooks B."/>
            <person name="Olm M.R."/>
            <person name="Firek B.A."/>
            <person name="Baker R."/>
            <person name="Thomas B.C."/>
            <person name="Morowitz M.J."/>
            <person name="Banfield J.F."/>
        </authorList>
    </citation>
    <scope>NUCLEOTIDE SEQUENCE [LARGE SCALE GENOMIC DNA]</scope>
    <source>
        <strain evidence="2">S2_018_000_R2_104</strain>
    </source>
</reference>
<gene>
    <name evidence="2" type="ORF">DI626_03590</name>
</gene>
<dbReference type="Proteomes" id="UP000249557">
    <property type="component" value="Unassembled WGS sequence"/>
</dbReference>
<sequence length="117" mass="13671">MTLILKHDSLGNVKKLIQQRYVFRQNMIAVVGVCLAFYFCYHLVAGERSYLRLLSLNYQISQTEEEYGHKKAEREALEQKVVMMRPGSVNRDLLEEQARSVLGFRYDDEKVLIKNAN</sequence>
<keyword evidence="1" id="KW-0812">Transmembrane</keyword>
<evidence type="ECO:0000313" key="2">
    <source>
        <dbReference type="EMBL" id="PZO87625.1"/>
    </source>
</evidence>
<dbReference type="InterPro" id="IPR007060">
    <property type="entry name" value="FtsL/DivIC"/>
</dbReference>
<protein>
    <submittedName>
        <fullName evidence="2">Septum formation initiator family protein</fullName>
    </submittedName>
</protein>
<evidence type="ECO:0000313" key="3">
    <source>
        <dbReference type="Proteomes" id="UP000249557"/>
    </source>
</evidence>
<dbReference type="AlphaFoldDB" id="A0A2W5BX19"/>
<name>A0A2W5BX19_9BACT</name>
<evidence type="ECO:0000256" key="1">
    <source>
        <dbReference type="SAM" id="Phobius"/>
    </source>
</evidence>